<keyword evidence="3 6" id="KW-0812">Transmembrane</keyword>
<dbReference type="EMBL" id="FQXG01000008">
    <property type="protein sequence ID" value="SHI14681.1"/>
    <property type="molecule type" value="Genomic_DNA"/>
</dbReference>
<feature type="transmembrane region" description="Helical" evidence="6">
    <location>
        <begin position="146"/>
        <end position="167"/>
    </location>
</feature>
<evidence type="ECO:0000256" key="4">
    <source>
        <dbReference type="ARBA" id="ARBA00022989"/>
    </source>
</evidence>
<keyword evidence="9" id="KW-1185">Reference proteome</keyword>
<name>A0A1M5YRT0_9GAMM</name>
<evidence type="ECO:0000256" key="1">
    <source>
        <dbReference type="ARBA" id="ARBA00004651"/>
    </source>
</evidence>
<feature type="domain" description="Na+/H+ antiporter NhaC-like C-terminal" evidence="7">
    <location>
        <begin position="216"/>
        <end position="486"/>
    </location>
</feature>
<proteinExistence type="predicted"/>
<dbReference type="Proteomes" id="UP000184268">
    <property type="component" value="Unassembled WGS sequence"/>
</dbReference>
<dbReference type="PANTHER" id="PTHR43478">
    <property type="entry name" value="NA+/H+ ANTIPORTER-RELATED"/>
    <property type="match status" value="1"/>
</dbReference>
<feature type="transmembrane region" description="Helical" evidence="6">
    <location>
        <begin position="473"/>
        <end position="491"/>
    </location>
</feature>
<dbReference type="AlphaFoldDB" id="A0A1M5YRT0"/>
<feature type="transmembrane region" description="Helical" evidence="6">
    <location>
        <begin position="309"/>
        <end position="332"/>
    </location>
</feature>
<evidence type="ECO:0000256" key="3">
    <source>
        <dbReference type="ARBA" id="ARBA00022692"/>
    </source>
</evidence>
<dbReference type="GO" id="GO:0005886">
    <property type="term" value="C:plasma membrane"/>
    <property type="evidence" value="ECO:0007669"/>
    <property type="project" value="UniProtKB-SubCell"/>
</dbReference>
<feature type="transmembrane region" description="Helical" evidence="6">
    <location>
        <begin position="234"/>
        <end position="251"/>
    </location>
</feature>
<feature type="transmembrane region" description="Helical" evidence="6">
    <location>
        <begin position="71"/>
        <end position="93"/>
    </location>
</feature>
<dbReference type="InterPro" id="IPR018461">
    <property type="entry name" value="Na/H_Antiport_NhaC-like_C"/>
</dbReference>
<evidence type="ECO:0000256" key="6">
    <source>
        <dbReference type="SAM" id="Phobius"/>
    </source>
</evidence>
<evidence type="ECO:0000259" key="7">
    <source>
        <dbReference type="Pfam" id="PF03553"/>
    </source>
</evidence>
<gene>
    <name evidence="8" type="ORF">SAMN02745129_4342</name>
</gene>
<dbReference type="PANTHER" id="PTHR43478:SF1">
    <property type="entry name" value="NA+_H+ ANTIPORTER NHAC-LIKE C-TERMINAL DOMAIN-CONTAINING PROTEIN"/>
    <property type="match status" value="1"/>
</dbReference>
<evidence type="ECO:0000256" key="5">
    <source>
        <dbReference type="ARBA" id="ARBA00023136"/>
    </source>
</evidence>
<sequence length="492" mass="52112">MTTQTSAITPGARWAPLRSRPLMMGVMLLTVLGFVAIGQGHDPAQGYGWLSLLPTLLVLVFALVTQRTVEALFSGAVAGLLMLAPGELVGNVVDLSMTVMMDETIAWLILVCGLMGGLITILEKGGSVLSFSNAMVKRIRSKRQSMLVTFLLGLMVFIDDYLNAIAISSSMKKITDTYKVSREKLAYLVDSTAAPICILVPISTWAVFFGGLLEANEVAESGAGLKVYIEAIPYMMYGWVTLAVVLLVALGKVPDLGAMKAAEQRAAKGQPKPDGVEEISLGQDGPSNDSSWGVLNFALPMVVLVAASWYYDIDLLAGVFVALVFTMVLYGVQNLLSMHAMFDAVYDGIKIMLLPIATVVGGFMLKNVNDQLGLTQYVIETVAPLLTPGMFPAIIFLVMTALVFGTASSWGLFAVAMPIVFPLAAEVGSPLPLVIGALISASAAGSHSCFFSDSTVLSAQGSGCTAMQHALSQIPYALIGIVLTTGFFLVIA</sequence>
<keyword evidence="5 6" id="KW-0472">Membrane</keyword>
<dbReference type="OrthoDB" id="9762978at2"/>
<dbReference type="STRING" id="299255.SAMN02745129_4342"/>
<reference evidence="9" key="1">
    <citation type="submission" date="2016-11" db="EMBL/GenBank/DDBJ databases">
        <authorList>
            <person name="Varghese N."/>
            <person name="Submissions S."/>
        </authorList>
    </citation>
    <scope>NUCLEOTIDE SEQUENCE [LARGE SCALE GENOMIC DNA]</scope>
    <source>
        <strain evidence="9">DSM 16917</strain>
    </source>
</reference>
<feature type="transmembrane region" description="Helical" evidence="6">
    <location>
        <begin position="21"/>
        <end position="40"/>
    </location>
</feature>
<feature type="transmembrane region" description="Helical" evidence="6">
    <location>
        <begin position="46"/>
        <end position="64"/>
    </location>
</feature>
<keyword evidence="4 6" id="KW-1133">Transmembrane helix</keyword>
<evidence type="ECO:0000313" key="8">
    <source>
        <dbReference type="EMBL" id="SHI14681.1"/>
    </source>
</evidence>
<keyword evidence="2" id="KW-1003">Cell membrane</keyword>
<protein>
    <submittedName>
        <fullName evidence="8">Na+/H+ antiporter NhaC</fullName>
    </submittedName>
</protein>
<dbReference type="RefSeq" id="WP_067660206.1">
    <property type="nucleotide sequence ID" value="NZ_FQXG01000008.1"/>
</dbReference>
<dbReference type="Pfam" id="PF03553">
    <property type="entry name" value="Na_H_antiporter"/>
    <property type="match status" value="1"/>
</dbReference>
<feature type="transmembrane region" description="Helical" evidence="6">
    <location>
        <begin position="105"/>
        <end position="125"/>
    </location>
</feature>
<feature type="transmembrane region" description="Helical" evidence="6">
    <location>
        <begin position="394"/>
        <end position="421"/>
    </location>
</feature>
<feature type="transmembrane region" description="Helical" evidence="6">
    <location>
        <begin position="187"/>
        <end position="213"/>
    </location>
</feature>
<comment type="subcellular location">
    <subcellularLocation>
        <location evidence="1">Cell membrane</location>
        <topology evidence="1">Multi-pass membrane protein</topology>
    </subcellularLocation>
</comment>
<accession>A0A1M5YRT0</accession>
<evidence type="ECO:0000256" key="2">
    <source>
        <dbReference type="ARBA" id="ARBA00022475"/>
    </source>
</evidence>
<organism evidence="8 9">
    <name type="scientific">Ferrimonas marina</name>
    <dbReference type="NCBI Taxonomy" id="299255"/>
    <lineage>
        <taxon>Bacteria</taxon>
        <taxon>Pseudomonadati</taxon>
        <taxon>Pseudomonadota</taxon>
        <taxon>Gammaproteobacteria</taxon>
        <taxon>Alteromonadales</taxon>
        <taxon>Ferrimonadaceae</taxon>
        <taxon>Ferrimonas</taxon>
    </lineage>
</organism>
<evidence type="ECO:0000313" key="9">
    <source>
        <dbReference type="Proteomes" id="UP000184268"/>
    </source>
</evidence>